<keyword evidence="2" id="KW-1185">Reference proteome</keyword>
<protein>
    <submittedName>
        <fullName evidence="1">Uncharacterized protein</fullName>
    </submittedName>
</protein>
<evidence type="ECO:0000313" key="2">
    <source>
        <dbReference type="Proteomes" id="UP001500967"/>
    </source>
</evidence>
<sequence>MPQRWEDDEGLVNYTSTVPTDGGWAKLQWNADKVIVIDILAESGYKSTVQQESDTRVSISFESAARTTLITAWWDDDRPQLDVDNGNG</sequence>
<gene>
    <name evidence="1" type="ORF">GCM10009539_14130</name>
</gene>
<dbReference type="Proteomes" id="UP001500967">
    <property type="component" value="Unassembled WGS sequence"/>
</dbReference>
<accession>A0ABP3DHL5</accession>
<comment type="caution">
    <text evidence="1">The sequence shown here is derived from an EMBL/GenBank/DDBJ whole genome shotgun (WGS) entry which is preliminary data.</text>
</comment>
<dbReference type="EMBL" id="BAAAGX010000006">
    <property type="protein sequence ID" value="GAA0229927.1"/>
    <property type="molecule type" value="Genomic_DNA"/>
</dbReference>
<evidence type="ECO:0000313" key="1">
    <source>
        <dbReference type="EMBL" id="GAA0229927.1"/>
    </source>
</evidence>
<proteinExistence type="predicted"/>
<organism evidence="1 2">
    <name type="scientific">Cryptosporangium japonicum</name>
    <dbReference type="NCBI Taxonomy" id="80872"/>
    <lineage>
        <taxon>Bacteria</taxon>
        <taxon>Bacillati</taxon>
        <taxon>Actinomycetota</taxon>
        <taxon>Actinomycetes</taxon>
        <taxon>Cryptosporangiales</taxon>
        <taxon>Cryptosporangiaceae</taxon>
        <taxon>Cryptosporangium</taxon>
    </lineage>
</organism>
<name>A0ABP3DHL5_9ACTN</name>
<reference evidence="2" key="1">
    <citation type="journal article" date="2019" name="Int. J. Syst. Evol. Microbiol.">
        <title>The Global Catalogue of Microorganisms (GCM) 10K type strain sequencing project: providing services to taxonomists for standard genome sequencing and annotation.</title>
        <authorList>
            <consortium name="The Broad Institute Genomics Platform"/>
            <consortium name="The Broad Institute Genome Sequencing Center for Infectious Disease"/>
            <person name="Wu L."/>
            <person name="Ma J."/>
        </authorList>
    </citation>
    <scope>NUCLEOTIDE SEQUENCE [LARGE SCALE GENOMIC DNA]</scope>
    <source>
        <strain evidence="2">JCM 10425</strain>
    </source>
</reference>